<protein>
    <submittedName>
        <fullName evidence="1">Uncharacterized protein</fullName>
    </submittedName>
</protein>
<dbReference type="Proteomes" id="UP000830583">
    <property type="component" value="Chromosome"/>
</dbReference>
<dbReference type="RefSeq" id="WP_248434344.1">
    <property type="nucleotide sequence ID" value="NZ_CP096205.1"/>
</dbReference>
<evidence type="ECO:0000313" key="1">
    <source>
        <dbReference type="EMBL" id="UPQ79311.1"/>
    </source>
</evidence>
<name>A0ABY4KES9_9FLAO</name>
<reference evidence="1" key="1">
    <citation type="submission" date="2022-04" db="EMBL/GenBank/DDBJ databases">
        <title>Consumption of N2O by Flavobacterium azooxidireducens sp. nov. isolated from Decomposing Leaf Litter of Phragmites australis (Cav.).</title>
        <authorList>
            <person name="Behrendt U."/>
            <person name="Spanner T."/>
            <person name="Augustin J."/>
            <person name="Horn M.A."/>
            <person name="Kolb S."/>
            <person name="Ulrich A."/>
        </authorList>
    </citation>
    <scope>NUCLEOTIDE SEQUENCE</scope>
    <source>
        <strain evidence="1">IGB 4-14</strain>
    </source>
</reference>
<organism evidence="1 2">
    <name type="scientific">Flavobacterium azooxidireducens</name>
    <dbReference type="NCBI Taxonomy" id="1871076"/>
    <lineage>
        <taxon>Bacteria</taxon>
        <taxon>Pseudomonadati</taxon>
        <taxon>Bacteroidota</taxon>
        <taxon>Flavobacteriia</taxon>
        <taxon>Flavobacteriales</taxon>
        <taxon>Flavobacteriaceae</taxon>
        <taxon>Flavobacterium</taxon>
    </lineage>
</organism>
<proteinExistence type="predicted"/>
<dbReference type="EMBL" id="CP096205">
    <property type="protein sequence ID" value="UPQ79311.1"/>
    <property type="molecule type" value="Genomic_DNA"/>
</dbReference>
<evidence type="ECO:0000313" key="2">
    <source>
        <dbReference type="Proteomes" id="UP000830583"/>
    </source>
</evidence>
<gene>
    <name evidence="1" type="ORF">M0M57_00375</name>
</gene>
<accession>A0ABY4KES9</accession>
<sequence>MNSKFKIKIMGNQAKTKKSKSSLVLIVMISLLLPFLGFSQDFKIIEVNEYLKRESMSESRSIAKTISVKSLIKDLHPSIYVNNGSVNTYGKPAKVLFVDAKSISKVRDLNLDMSQVELVTIKINKKEELSTPIDLSIFSNYPTIKVIYLTVSFDCTVDMLNNLIKTDKTGYTILYSVEKPS</sequence>
<keyword evidence="2" id="KW-1185">Reference proteome</keyword>